<dbReference type="PANTHER" id="PTHR23024:SF166">
    <property type="entry name" value="ALPHA_BETA HYDROLASE FOLD-3 DOMAIN-CONTAINING PROTEIN-RELATED"/>
    <property type="match status" value="1"/>
</dbReference>
<name>A0A8H4PGE4_9HYPO</name>
<feature type="domain" description="Alpha/beta hydrolase fold-3" evidence="1">
    <location>
        <begin position="80"/>
        <end position="193"/>
    </location>
</feature>
<dbReference type="EMBL" id="JAADYS010002078">
    <property type="protein sequence ID" value="KAF4459827.1"/>
    <property type="molecule type" value="Genomic_DNA"/>
</dbReference>
<dbReference type="OrthoDB" id="408631at2759"/>
<accession>A0A8H4PGE4</accession>
<protein>
    <submittedName>
        <fullName evidence="2">Sterigmatocystin biosynthesis lipase esterase stcI</fullName>
    </submittedName>
</protein>
<dbReference type="GO" id="GO:0016787">
    <property type="term" value="F:hydrolase activity"/>
    <property type="evidence" value="ECO:0007669"/>
    <property type="project" value="InterPro"/>
</dbReference>
<sequence>MYEYAASWLNFEETLGGVRPVLRGTAQDMRAQYDGLLSFLSLQHPPTSDEVKVNQDRVSGIEYRTYIPHASETRQLPIGVFYHSGGLVVGSLDNEDAFCRQVALRANVVIVNVGYPLPPKHKAPAHLEDAVTLYEWVYENAQQIGGDRSRIFAIGTSAGGALALAVTRMVAIGKSTIPADSVKGIAMLCPVTLHPLNVPAKYKAVYLSYEKKENAPVVDQTSLM</sequence>
<dbReference type="SUPFAM" id="SSF53474">
    <property type="entry name" value="alpha/beta-Hydrolases"/>
    <property type="match status" value="1"/>
</dbReference>
<dbReference type="Pfam" id="PF07859">
    <property type="entry name" value="Abhydrolase_3"/>
    <property type="match status" value="1"/>
</dbReference>
<dbReference type="InterPro" id="IPR050466">
    <property type="entry name" value="Carboxylest/Gibb_receptor"/>
</dbReference>
<evidence type="ECO:0000259" key="1">
    <source>
        <dbReference type="Pfam" id="PF07859"/>
    </source>
</evidence>
<dbReference type="Gene3D" id="3.40.50.1820">
    <property type="entry name" value="alpha/beta hydrolase"/>
    <property type="match status" value="1"/>
</dbReference>
<comment type="caution">
    <text evidence="2">The sequence shown here is derived from an EMBL/GenBank/DDBJ whole genome shotgun (WGS) entry which is preliminary data.</text>
</comment>
<evidence type="ECO:0000313" key="3">
    <source>
        <dbReference type="Proteomes" id="UP000554235"/>
    </source>
</evidence>
<organism evidence="2 3">
    <name type="scientific">Fusarium albosuccineum</name>
    <dbReference type="NCBI Taxonomy" id="1237068"/>
    <lineage>
        <taxon>Eukaryota</taxon>
        <taxon>Fungi</taxon>
        <taxon>Dikarya</taxon>
        <taxon>Ascomycota</taxon>
        <taxon>Pezizomycotina</taxon>
        <taxon>Sordariomycetes</taxon>
        <taxon>Hypocreomycetidae</taxon>
        <taxon>Hypocreales</taxon>
        <taxon>Nectriaceae</taxon>
        <taxon>Fusarium</taxon>
        <taxon>Fusarium decemcellulare species complex</taxon>
    </lineage>
</organism>
<gene>
    <name evidence="2" type="ORF">FALBO_13412</name>
</gene>
<dbReference type="PANTHER" id="PTHR23024">
    <property type="entry name" value="ARYLACETAMIDE DEACETYLASE"/>
    <property type="match status" value="1"/>
</dbReference>
<reference evidence="2 3" key="1">
    <citation type="submission" date="2020-01" db="EMBL/GenBank/DDBJ databases">
        <title>Identification and distribution of gene clusters putatively required for synthesis of sphingolipid metabolism inhibitors in phylogenetically diverse species of the filamentous fungus Fusarium.</title>
        <authorList>
            <person name="Kim H.-S."/>
            <person name="Busman M."/>
            <person name="Brown D.W."/>
            <person name="Divon H."/>
            <person name="Uhlig S."/>
            <person name="Proctor R.H."/>
        </authorList>
    </citation>
    <scope>NUCLEOTIDE SEQUENCE [LARGE SCALE GENOMIC DNA]</scope>
    <source>
        <strain evidence="2 3">NRRL 20459</strain>
    </source>
</reference>
<dbReference type="InterPro" id="IPR013094">
    <property type="entry name" value="AB_hydrolase_3"/>
</dbReference>
<keyword evidence="3" id="KW-1185">Reference proteome</keyword>
<dbReference type="Proteomes" id="UP000554235">
    <property type="component" value="Unassembled WGS sequence"/>
</dbReference>
<evidence type="ECO:0000313" key="2">
    <source>
        <dbReference type="EMBL" id="KAF4459827.1"/>
    </source>
</evidence>
<dbReference type="AlphaFoldDB" id="A0A8H4PGE4"/>
<proteinExistence type="predicted"/>
<dbReference type="InterPro" id="IPR029058">
    <property type="entry name" value="AB_hydrolase_fold"/>
</dbReference>